<accession>A0A517Y396</accession>
<protein>
    <submittedName>
        <fullName evidence="2">Uncharacterized protein</fullName>
    </submittedName>
</protein>
<reference evidence="2 3" key="1">
    <citation type="submission" date="2019-02" db="EMBL/GenBank/DDBJ databases">
        <title>Deep-cultivation of Planctomycetes and their phenomic and genomic characterization uncovers novel biology.</title>
        <authorList>
            <person name="Wiegand S."/>
            <person name="Jogler M."/>
            <person name="Boedeker C."/>
            <person name="Pinto D."/>
            <person name="Vollmers J."/>
            <person name="Rivas-Marin E."/>
            <person name="Kohn T."/>
            <person name="Peeters S.H."/>
            <person name="Heuer A."/>
            <person name="Rast P."/>
            <person name="Oberbeckmann S."/>
            <person name="Bunk B."/>
            <person name="Jeske O."/>
            <person name="Meyerdierks A."/>
            <person name="Storesund J.E."/>
            <person name="Kallscheuer N."/>
            <person name="Luecker S."/>
            <person name="Lage O.M."/>
            <person name="Pohl T."/>
            <person name="Merkel B.J."/>
            <person name="Hornburger P."/>
            <person name="Mueller R.-W."/>
            <person name="Bruemmer F."/>
            <person name="Labrenz M."/>
            <person name="Spormann A.M."/>
            <person name="Op den Camp H."/>
            <person name="Overmann J."/>
            <person name="Amann R."/>
            <person name="Jetten M.S.M."/>
            <person name="Mascher T."/>
            <person name="Medema M.H."/>
            <person name="Devos D.P."/>
            <person name="Kaster A.-K."/>
            <person name="Ovreas L."/>
            <person name="Rohde M."/>
            <person name="Galperin M.Y."/>
            <person name="Jogler C."/>
        </authorList>
    </citation>
    <scope>NUCLEOTIDE SEQUENCE [LARGE SCALE GENOMIC DNA]</scope>
    <source>
        <strain evidence="2 3">ETA_A1</strain>
    </source>
</reference>
<feature type="compositionally biased region" description="Low complexity" evidence="1">
    <location>
        <begin position="80"/>
        <end position="100"/>
    </location>
</feature>
<dbReference type="EMBL" id="CP036273">
    <property type="protein sequence ID" value="QDU24255.1"/>
    <property type="molecule type" value="Genomic_DNA"/>
</dbReference>
<dbReference type="KEGG" id="uli:ETAA1_62690"/>
<evidence type="ECO:0000313" key="3">
    <source>
        <dbReference type="Proteomes" id="UP000319576"/>
    </source>
</evidence>
<feature type="region of interest" description="Disordered" evidence="1">
    <location>
        <begin position="78"/>
        <end position="115"/>
    </location>
</feature>
<dbReference type="Proteomes" id="UP000319576">
    <property type="component" value="Chromosome"/>
</dbReference>
<keyword evidence="3" id="KW-1185">Reference proteome</keyword>
<organism evidence="2 3">
    <name type="scientific">Urbifossiella limnaea</name>
    <dbReference type="NCBI Taxonomy" id="2528023"/>
    <lineage>
        <taxon>Bacteria</taxon>
        <taxon>Pseudomonadati</taxon>
        <taxon>Planctomycetota</taxon>
        <taxon>Planctomycetia</taxon>
        <taxon>Gemmatales</taxon>
        <taxon>Gemmataceae</taxon>
        <taxon>Urbifossiella</taxon>
    </lineage>
</organism>
<evidence type="ECO:0000256" key="1">
    <source>
        <dbReference type="SAM" id="MobiDB-lite"/>
    </source>
</evidence>
<dbReference type="RefSeq" id="WP_202920541.1">
    <property type="nucleotide sequence ID" value="NZ_CP036273.1"/>
</dbReference>
<proteinExistence type="predicted"/>
<gene>
    <name evidence="2" type="ORF">ETAA1_62690</name>
</gene>
<name>A0A517Y396_9BACT</name>
<evidence type="ECO:0000313" key="2">
    <source>
        <dbReference type="EMBL" id="QDU24255.1"/>
    </source>
</evidence>
<sequence>MAKAQKTVLALTREQFRTHAQPMTVVINGKEYQVPRKEFSTGSLGWYLNDKIDITIDGVPAKVQIGLNLTLVGSKELPGAPAADAPAAAAEPAAPAAAPAPTEPGGTNAKGEVEF</sequence>
<dbReference type="AlphaFoldDB" id="A0A517Y396"/>